<keyword evidence="3" id="KW-0812">Transmembrane</keyword>
<evidence type="ECO:0000256" key="3">
    <source>
        <dbReference type="SAM" id="Phobius"/>
    </source>
</evidence>
<dbReference type="OrthoDB" id="6381766at2"/>
<keyword evidence="5" id="KW-1185">Reference proteome</keyword>
<feature type="transmembrane region" description="Helical" evidence="3">
    <location>
        <begin position="12"/>
        <end position="36"/>
    </location>
</feature>
<accession>C5BR36</accession>
<keyword evidence="3" id="KW-0472">Membrane</keyword>
<organism evidence="4 5">
    <name type="scientific">Teredinibacter turnerae (strain ATCC 39867 / T7901)</name>
    <dbReference type="NCBI Taxonomy" id="377629"/>
    <lineage>
        <taxon>Bacteria</taxon>
        <taxon>Pseudomonadati</taxon>
        <taxon>Pseudomonadota</taxon>
        <taxon>Gammaproteobacteria</taxon>
        <taxon>Cellvibrionales</taxon>
        <taxon>Cellvibrionaceae</taxon>
        <taxon>Teredinibacter</taxon>
    </lineage>
</organism>
<evidence type="ECO:0000313" key="5">
    <source>
        <dbReference type="Proteomes" id="UP000009080"/>
    </source>
</evidence>
<keyword evidence="1" id="KW-0175">Coiled coil</keyword>
<dbReference type="AlphaFoldDB" id="C5BR36"/>
<reference evidence="4 5" key="1">
    <citation type="journal article" date="2009" name="PLoS ONE">
        <title>The complete genome of Teredinibacter turnerae T7901: an intracellular endosymbiont of marine wood-boring bivalves (shipworms).</title>
        <authorList>
            <person name="Yang J.C."/>
            <person name="Madupu R."/>
            <person name="Durkin A.S."/>
            <person name="Ekborg N.A."/>
            <person name="Pedamallu C.S."/>
            <person name="Hostetler J.B."/>
            <person name="Radune D."/>
            <person name="Toms B.S."/>
            <person name="Henrissat B."/>
            <person name="Coutinho P.M."/>
            <person name="Schwarz S."/>
            <person name="Field L."/>
            <person name="Trindade-Silva A.E."/>
            <person name="Soares C.A.G."/>
            <person name="Elshahawi S."/>
            <person name="Hanora A."/>
            <person name="Schmidt E.W."/>
            <person name="Haygood M.G."/>
            <person name="Posfai J."/>
            <person name="Benner J."/>
            <person name="Madinger C."/>
            <person name="Nove J."/>
            <person name="Anton B."/>
            <person name="Chaudhary K."/>
            <person name="Foster J."/>
            <person name="Holman A."/>
            <person name="Kumar S."/>
            <person name="Lessard P.A."/>
            <person name="Luyten Y.A."/>
            <person name="Slatko B."/>
            <person name="Wood N."/>
            <person name="Wu B."/>
            <person name="Teplitski M."/>
            <person name="Mougous J.D."/>
            <person name="Ward N."/>
            <person name="Eisen J.A."/>
            <person name="Badger J.H."/>
            <person name="Distel D.L."/>
        </authorList>
    </citation>
    <scope>NUCLEOTIDE SEQUENCE [LARGE SCALE GENOMIC DNA]</scope>
    <source>
        <strain evidence="5">ATCC 39867 / T7901</strain>
    </source>
</reference>
<dbReference type="eggNOG" id="COG1196">
    <property type="taxonomic scope" value="Bacteria"/>
</dbReference>
<evidence type="ECO:0000313" key="4">
    <source>
        <dbReference type="EMBL" id="ACR12355.1"/>
    </source>
</evidence>
<evidence type="ECO:0000256" key="2">
    <source>
        <dbReference type="SAM" id="MobiDB-lite"/>
    </source>
</evidence>
<feature type="coiled-coil region" evidence="1">
    <location>
        <begin position="297"/>
        <end position="331"/>
    </location>
</feature>
<protein>
    <submittedName>
        <fullName evidence="4">Uncharacterized protein</fullName>
    </submittedName>
</protein>
<name>C5BR36_TERTT</name>
<dbReference type="RefSeq" id="WP_015818467.1">
    <property type="nucleotide sequence ID" value="NC_012997.1"/>
</dbReference>
<gene>
    <name evidence="4" type="ordered locus">TERTU_1113</name>
</gene>
<dbReference type="Proteomes" id="UP000009080">
    <property type="component" value="Chromosome"/>
</dbReference>
<sequence length="650" mass="72716">MFNQLMGILNGIGADSLVSLLLLGLICSIFLNLYAFHSLRSHESLLPGGKRFAAVVKKFLINQQTKTSLQTKAKRLSPQARSAMKLREAYLAIEIKCIERGLDTDEYWNLLHSRLIKLMNIFSPKEVLSPLRFIEEKVALIHRELELAPDTVRKKDVKASLDKLYLACVENEFNPDKIEKINDKLSALFFNLRSANYRQAAGRVELTANHAKQGKSLTQQLDSTANAVMAHTKDMQDAGGEHESLAKIHDYSSQIASSAGNLGENYDDLHSRVEGMGERLAASTNESEVHGVDRDLIDLSDEMVEASEREIERLKALVAEKRTIIRELEEQLASGAGLSGDDDLDPDGTSGGPAGVSEEDMNLLRKNLRESEQCIEMLEYELDLLKQKSDHLDAEDPGVSEETLAMLQQSLDKAHEEIANYQNVLNRKEMIFSFLRESVDSSSLADAGIFFYQCLKDLGYANELLINADGKKMELNEKGSLAVSQKLLIENMRVGEFNSSERDKKVVARYANFGGVLRKDDGSAFTQEEKQTLSDLFVICDKIFARIKMTDAQSSQRREVAKLVNGYKYMVSEMDDMIDGLIKKIKGEVSSSFRQVEDVGRSAGLQARVIAAIKSLEDELQADLAGESRVKIRLRKSQLEFLKNLEDLES</sequence>
<dbReference type="STRING" id="377629.TERTU_1113"/>
<proteinExistence type="predicted"/>
<evidence type="ECO:0000256" key="1">
    <source>
        <dbReference type="SAM" id="Coils"/>
    </source>
</evidence>
<keyword evidence="3" id="KW-1133">Transmembrane helix</keyword>
<feature type="coiled-coil region" evidence="1">
    <location>
        <begin position="361"/>
        <end position="431"/>
    </location>
</feature>
<dbReference type="HOGENOM" id="CLU_421460_0_0_6"/>
<dbReference type="EMBL" id="CP001614">
    <property type="protein sequence ID" value="ACR12355.1"/>
    <property type="molecule type" value="Genomic_DNA"/>
</dbReference>
<dbReference type="KEGG" id="ttu:TERTU_1113"/>
<feature type="region of interest" description="Disordered" evidence="2">
    <location>
        <begin position="336"/>
        <end position="360"/>
    </location>
</feature>